<dbReference type="Gene3D" id="1.20.1270.60">
    <property type="entry name" value="Arfaptin homology (AH) domain/BAR domain"/>
    <property type="match status" value="1"/>
</dbReference>
<accession>A0AAN7YZS8</accession>
<dbReference type="EMBL" id="JAVFKY010000003">
    <property type="protein sequence ID" value="KAK5578795.1"/>
    <property type="molecule type" value="Genomic_DNA"/>
</dbReference>
<organism evidence="2 3">
    <name type="scientific">Dictyostelium firmibasis</name>
    <dbReference type="NCBI Taxonomy" id="79012"/>
    <lineage>
        <taxon>Eukaryota</taxon>
        <taxon>Amoebozoa</taxon>
        <taxon>Evosea</taxon>
        <taxon>Eumycetozoa</taxon>
        <taxon>Dictyostelia</taxon>
        <taxon>Dictyosteliales</taxon>
        <taxon>Dictyosteliaceae</taxon>
        <taxon>Dictyostelium</taxon>
    </lineage>
</organism>
<name>A0AAN7YZS8_9MYCE</name>
<sequence>MSATRERTREVFGFKKENLENPNVILYQQEIGKLKKDYKELYDASKAWMDSIAKMRVEGELLSNAYNNFGQTTYHKEGLNLSKIHMYLDKFNQNTKLLYDNVEDNYFKEINDCYIDQMKTIDTHDNKSHHDKLAYEDAMTIYHKPMYHEDEKKGRDRFNRMTTSQSVFQADYIQYMQLLANLESKTEYNVPLAFRGLMKDLEIFFEKGRQDFSYIDIPDWKRSDGKESFLEPTLNEKHTDWNKKMEIPMMETETVETKEVASGSTTVYSTTKTTTTAPLNQTQAEAVKSDLIGNPLN</sequence>
<dbReference type="InterPro" id="IPR027267">
    <property type="entry name" value="AH/BAR_dom_sf"/>
</dbReference>
<keyword evidence="3" id="KW-1185">Reference proteome</keyword>
<comment type="caution">
    <text evidence="2">The sequence shown here is derived from an EMBL/GenBank/DDBJ whole genome shotgun (WGS) entry which is preliminary data.</text>
</comment>
<feature type="region of interest" description="Disordered" evidence="1">
    <location>
        <begin position="258"/>
        <end position="297"/>
    </location>
</feature>
<dbReference type="Proteomes" id="UP001344447">
    <property type="component" value="Unassembled WGS sequence"/>
</dbReference>
<protein>
    <submittedName>
        <fullName evidence="2">Uncharacterized protein</fullName>
    </submittedName>
</protein>
<evidence type="ECO:0000313" key="3">
    <source>
        <dbReference type="Proteomes" id="UP001344447"/>
    </source>
</evidence>
<evidence type="ECO:0000256" key="1">
    <source>
        <dbReference type="SAM" id="MobiDB-lite"/>
    </source>
</evidence>
<gene>
    <name evidence="2" type="ORF">RB653_008468</name>
</gene>
<proteinExistence type="predicted"/>
<dbReference type="SUPFAM" id="SSF103657">
    <property type="entry name" value="BAR/IMD domain-like"/>
    <property type="match status" value="1"/>
</dbReference>
<feature type="compositionally biased region" description="Low complexity" evidence="1">
    <location>
        <begin position="265"/>
        <end position="282"/>
    </location>
</feature>
<evidence type="ECO:0000313" key="2">
    <source>
        <dbReference type="EMBL" id="KAK5578795.1"/>
    </source>
</evidence>
<dbReference type="AlphaFoldDB" id="A0AAN7YZS8"/>
<reference evidence="2 3" key="1">
    <citation type="submission" date="2023-11" db="EMBL/GenBank/DDBJ databases">
        <title>Dfirmibasis_genome.</title>
        <authorList>
            <person name="Edelbroek B."/>
            <person name="Kjellin J."/>
            <person name="Jerlstrom-Hultqvist J."/>
            <person name="Soderbom F."/>
        </authorList>
    </citation>
    <scope>NUCLEOTIDE SEQUENCE [LARGE SCALE GENOMIC DNA]</scope>
    <source>
        <strain evidence="2 3">TNS-C-14</strain>
    </source>
</reference>